<reference evidence="23 24" key="1">
    <citation type="journal article" date="2016" name="Int. J. Syst. Evol. Microbiol.">
        <title>Paraphotobacterium marinum gen. nov., sp. nov., a member of the family Vibrionaceae, isolated from surface seawater.</title>
        <authorList>
            <person name="Huang Z."/>
            <person name="Dong C."/>
            <person name="Shao Z."/>
        </authorList>
    </citation>
    <scope>NUCLEOTIDE SEQUENCE [LARGE SCALE GENOMIC DNA]</scope>
    <source>
        <strain evidence="23 24">NSCS20N07D</strain>
    </source>
</reference>
<dbReference type="SUPFAM" id="SSF51984">
    <property type="entry name" value="MurCD N-terminal domain"/>
    <property type="match status" value="1"/>
</dbReference>
<dbReference type="InterPro" id="IPR036615">
    <property type="entry name" value="Mur_ligase_C_dom_sf"/>
</dbReference>
<comment type="pathway">
    <text evidence="3 19">Cell wall biogenesis; peptidoglycan biosynthesis.</text>
</comment>
<dbReference type="GO" id="GO:0009252">
    <property type="term" value="P:peptidoglycan biosynthetic process"/>
    <property type="evidence" value="ECO:0007669"/>
    <property type="project" value="UniProtKB-UniRule"/>
</dbReference>
<gene>
    <name evidence="19" type="primary">murC</name>
    <name evidence="23" type="ORF">CF386_02095</name>
</gene>
<dbReference type="PANTHER" id="PTHR43445">
    <property type="entry name" value="UDP-N-ACETYLMURAMATE--L-ALANINE LIGASE-RELATED"/>
    <property type="match status" value="1"/>
</dbReference>
<evidence type="ECO:0000256" key="13">
    <source>
        <dbReference type="ARBA" id="ARBA00022984"/>
    </source>
</evidence>
<keyword evidence="14 19" id="KW-0131">Cell cycle</keyword>
<evidence type="ECO:0000256" key="6">
    <source>
        <dbReference type="ARBA" id="ARBA00021749"/>
    </source>
</evidence>
<dbReference type="Gene3D" id="3.40.1190.10">
    <property type="entry name" value="Mur-like, catalytic domain"/>
    <property type="match status" value="1"/>
</dbReference>
<comment type="pathway">
    <text evidence="17">Glycan biosynthesis.</text>
</comment>
<dbReference type="InterPro" id="IPR004101">
    <property type="entry name" value="Mur_ligase_C"/>
</dbReference>
<accession>A0A220VD79</accession>
<dbReference type="NCBIfam" id="TIGR01082">
    <property type="entry name" value="murC"/>
    <property type="match status" value="1"/>
</dbReference>
<dbReference type="Gene3D" id="3.90.190.20">
    <property type="entry name" value="Mur ligase, C-terminal domain"/>
    <property type="match status" value="1"/>
</dbReference>
<feature type="domain" description="Mur ligase N-terminal catalytic" evidence="20">
    <location>
        <begin position="20"/>
        <end position="118"/>
    </location>
</feature>
<evidence type="ECO:0000313" key="23">
    <source>
        <dbReference type="EMBL" id="ASK77923.1"/>
    </source>
</evidence>
<evidence type="ECO:0000256" key="12">
    <source>
        <dbReference type="ARBA" id="ARBA00022960"/>
    </source>
</evidence>
<evidence type="ECO:0000256" key="15">
    <source>
        <dbReference type="ARBA" id="ARBA00023316"/>
    </source>
</evidence>
<evidence type="ECO:0000256" key="2">
    <source>
        <dbReference type="ARBA" id="ARBA00004496"/>
    </source>
</evidence>
<dbReference type="Pfam" id="PF02875">
    <property type="entry name" value="Mur_ligase_C"/>
    <property type="match status" value="1"/>
</dbReference>
<evidence type="ECO:0000256" key="10">
    <source>
        <dbReference type="ARBA" id="ARBA00022741"/>
    </source>
</evidence>
<feature type="domain" description="Mur ligase central" evidence="22">
    <location>
        <begin position="123"/>
        <end position="303"/>
    </location>
</feature>
<keyword evidence="7 19" id="KW-0963">Cytoplasm</keyword>
<evidence type="ECO:0000256" key="19">
    <source>
        <dbReference type="HAMAP-Rule" id="MF_00046"/>
    </source>
</evidence>
<comment type="similarity">
    <text evidence="4 19">Belongs to the MurCDEF family.</text>
</comment>
<evidence type="ECO:0000256" key="3">
    <source>
        <dbReference type="ARBA" id="ARBA00004752"/>
    </source>
</evidence>
<evidence type="ECO:0000256" key="18">
    <source>
        <dbReference type="ARBA" id="ARBA00079022"/>
    </source>
</evidence>
<dbReference type="SUPFAM" id="SSF53623">
    <property type="entry name" value="MurD-like peptide ligases, catalytic domain"/>
    <property type="match status" value="1"/>
</dbReference>
<dbReference type="FunFam" id="3.40.50.720:FF:000046">
    <property type="entry name" value="UDP-N-acetylmuramate--L-alanine ligase"/>
    <property type="match status" value="1"/>
</dbReference>
<dbReference type="Pfam" id="PF08245">
    <property type="entry name" value="Mur_ligase_M"/>
    <property type="match status" value="1"/>
</dbReference>
<evidence type="ECO:0000259" key="20">
    <source>
        <dbReference type="Pfam" id="PF01225"/>
    </source>
</evidence>
<dbReference type="GO" id="GO:0005524">
    <property type="term" value="F:ATP binding"/>
    <property type="evidence" value="ECO:0007669"/>
    <property type="project" value="UniProtKB-UniRule"/>
</dbReference>
<comment type="subcellular location">
    <subcellularLocation>
        <location evidence="2 19">Cytoplasm</location>
    </subcellularLocation>
</comment>
<keyword evidence="13 19" id="KW-0573">Peptidoglycan synthesis</keyword>
<evidence type="ECO:0000259" key="22">
    <source>
        <dbReference type="Pfam" id="PF08245"/>
    </source>
</evidence>
<evidence type="ECO:0000259" key="21">
    <source>
        <dbReference type="Pfam" id="PF02875"/>
    </source>
</evidence>
<dbReference type="Gene3D" id="3.40.50.720">
    <property type="entry name" value="NAD(P)-binding Rossmann-like Domain"/>
    <property type="match status" value="1"/>
</dbReference>
<evidence type="ECO:0000256" key="11">
    <source>
        <dbReference type="ARBA" id="ARBA00022840"/>
    </source>
</evidence>
<dbReference type="GO" id="GO:0005737">
    <property type="term" value="C:cytoplasm"/>
    <property type="evidence" value="ECO:0007669"/>
    <property type="project" value="UniProtKB-SubCell"/>
</dbReference>
<dbReference type="GO" id="GO:0051301">
    <property type="term" value="P:cell division"/>
    <property type="evidence" value="ECO:0007669"/>
    <property type="project" value="UniProtKB-KW"/>
</dbReference>
<dbReference type="InterPro" id="IPR036565">
    <property type="entry name" value="Mur-like_cat_sf"/>
</dbReference>
<evidence type="ECO:0000256" key="17">
    <source>
        <dbReference type="ARBA" id="ARBA00060592"/>
    </source>
</evidence>
<keyword evidence="8 19" id="KW-0436">Ligase</keyword>
<name>A0A220VD79_9GAMM</name>
<keyword evidence="15 19" id="KW-0961">Cell wall biogenesis/degradation</keyword>
<dbReference type="RefSeq" id="WP_089072833.1">
    <property type="nucleotide sequence ID" value="NZ_CBCSAM010000005.1"/>
</dbReference>
<dbReference type="FunFam" id="3.40.1190.10:FF:000001">
    <property type="entry name" value="UDP-N-acetylmuramate--L-alanine ligase"/>
    <property type="match status" value="1"/>
</dbReference>
<dbReference type="InterPro" id="IPR005758">
    <property type="entry name" value="UDP-N-AcMur_Ala_ligase_MurC"/>
</dbReference>
<evidence type="ECO:0000256" key="1">
    <source>
        <dbReference type="ARBA" id="ARBA00003921"/>
    </source>
</evidence>
<comment type="catalytic activity">
    <reaction evidence="16 19">
        <text>UDP-N-acetyl-alpha-D-muramate + L-alanine + ATP = UDP-N-acetyl-alpha-D-muramoyl-L-alanine + ADP + phosphate + H(+)</text>
        <dbReference type="Rhea" id="RHEA:23372"/>
        <dbReference type="ChEBI" id="CHEBI:15378"/>
        <dbReference type="ChEBI" id="CHEBI:30616"/>
        <dbReference type="ChEBI" id="CHEBI:43474"/>
        <dbReference type="ChEBI" id="CHEBI:57972"/>
        <dbReference type="ChEBI" id="CHEBI:70757"/>
        <dbReference type="ChEBI" id="CHEBI:83898"/>
        <dbReference type="ChEBI" id="CHEBI:456216"/>
        <dbReference type="EC" id="6.3.2.8"/>
    </reaction>
</comment>
<dbReference type="GO" id="GO:0008763">
    <property type="term" value="F:UDP-N-acetylmuramate-L-alanine ligase activity"/>
    <property type="evidence" value="ECO:0007669"/>
    <property type="project" value="UniProtKB-UniRule"/>
</dbReference>
<dbReference type="EMBL" id="CP022355">
    <property type="protein sequence ID" value="ASK77923.1"/>
    <property type="molecule type" value="Genomic_DNA"/>
</dbReference>
<feature type="binding site" evidence="19">
    <location>
        <begin position="125"/>
        <end position="131"/>
    </location>
    <ligand>
        <name>ATP</name>
        <dbReference type="ChEBI" id="CHEBI:30616"/>
    </ligand>
</feature>
<keyword evidence="11 19" id="KW-0067">ATP-binding</keyword>
<dbReference type="Pfam" id="PF01225">
    <property type="entry name" value="Mur_ligase"/>
    <property type="match status" value="1"/>
</dbReference>
<evidence type="ECO:0000313" key="24">
    <source>
        <dbReference type="Proteomes" id="UP000242175"/>
    </source>
</evidence>
<proteinExistence type="inferred from homology"/>
<protein>
    <recommendedName>
        <fullName evidence="6 19">UDP-N-acetylmuramate--L-alanine ligase</fullName>
        <ecNumber evidence="5 19">6.3.2.8</ecNumber>
    </recommendedName>
    <alternativeName>
        <fullName evidence="18 19">UDP-N-acetylmuramoyl-L-alanine synthetase</fullName>
    </alternativeName>
</protein>
<keyword evidence="10 19" id="KW-0547">Nucleotide-binding</keyword>
<dbReference type="AlphaFoldDB" id="A0A220VD79"/>
<evidence type="ECO:0000256" key="9">
    <source>
        <dbReference type="ARBA" id="ARBA00022618"/>
    </source>
</evidence>
<evidence type="ECO:0000256" key="7">
    <source>
        <dbReference type="ARBA" id="ARBA00022490"/>
    </source>
</evidence>
<dbReference type="InterPro" id="IPR050061">
    <property type="entry name" value="MurCDEF_pg_biosynth"/>
</dbReference>
<dbReference type="GO" id="GO:0008360">
    <property type="term" value="P:regulation of cell shape"/>
    <property type="evidence" value="ECO:0007669"/>
    <property type="project" value="UniProtKB-KW"/>
</dbReference>
<dbReference type="UniPathway" id="UPA00219"/>
<dbReference type="HAMAP" id="MF_00046">
    <property type="entry name" value="MurC"/>
    <property type="match status" value="1"/>
</dbReference>
<dbReference type="KEGG" id="pmai:CF386_02095"/>
<feature type="domain" description="Mur ligase C-terminal" evidence="21">
    <location>
        <begin position="325"/>
        <end position="460"/>
    </location>
</feature>
<dbReference type="GO" id="GO:0071555">
    <property type="term" value="P:cell wall organization"/>
    <property type="evidence" value="ECO:0007669"/>
    <property type="project" value="UniProtKB-KW"/>
</dbReference>
<dbReference type="InterPro" id="IPR000713">
    <property type="entry name" value="Mur_ligase_N"/>
</dbReference>
<keyword evidence="24" id="KW-1185">Reference proteome</keyword>
<dbReference type="PANTHER" id="PTHR43445:SF3">
    <property type="entry name" value="UDP-N-ACETYLMURAMATE--L-ALANINE LIGASE"/>
    <property type="match status" value="1"/>
</dbReference>
<dbReference type="EC" id="6.3.2.8" evidence="5 19"/>
<dbReference type="SUPFAM" id="SSF53244">
    <property type="entry name" value="MurD-like peptide ligases, peptide-binding domain"/>
    <property type="match status" value="1"/>
</dbReference>
<keyword evidence="9 19" id="KW-0132">Cell division</keyword>
<keyword evidence="12 19" id="KW-0133">Cell shape</keyword>
<evidence type="ECO:0000256" key="4">
    <source>
        <dbReference type="ARBA" id="ARBA00010416"/>
    </source>
</evidence>
<dbReference type="InterPro" id="IPR013221">
    <property type="entry name" value="Mur_ligase_cen"/>
</dbReference>
<comment type="function">
    <text evidence="1 19">Cell wall formation.</text>
</comment>
<evidence type="ECO:0000256" key="5">
    <source>
        <dbReference type="ARBA" id="ARBA00012211"/>
    </source>
</evidence>
<sequence>MIENNNSLKAFFPEMGRVKKIHFIGIGGSGMSGIAEILVNEGYDVSGSDIKETATVLKLKQKGVNIFIGHQSENIDGVSVVVVSSAINTRNPEIIEAKKNRIPIIRRAEMLAELMRFKHGIAVAGTHGKTTTTAMLTHIYLTAGLDPTSVNGGIVKNINSSAQLGKSRYFIAEADESDASFLHLSPIVSIITNIEEDHMDTYNGDIERLKDVFLDFIHRLPFYGIAVICLDDPINREILKRISRKVITYGFSLSADLCVSNFKQIKNKSTFDVVKYGKDRFTIELNCPGEHNALNAAAAISVALEDNISINKIQKALSTFTGAGRRFDILGNYLVNENIVKVVDDYGHHPSEVGVTINAAKKGWPDRRLVMIFQPHRYSRTRDMFDEFVDVLEKVDVLIVLDVYAAGEEKIIGADSKSLCRSIRNRGKIDPIFVKDKSTLCSVIENKVDNNDIILTQGAGDVSQICTSLINQWRKL</sequence>
<dbReference type="Proteomes" id="UP000242175">
    <property type="component" value="Chromosome large"/>
</dbReference>
<evidence type="ECO:0000256" key="16">
    <source>
        <dbReference type="ARBA" id="ARBA00047833"/>
    </source>
</evidence>
<dbReference type="OrthoDB" id="9804126at2"/>
<evidence type="ECO:0000256" key="14">
    <source>
        <dbReference type="ARBA" id="ARBA00023306"/>
    </source>
</evidence>
<organism evidence="23 24">
    <name type="scientific">Paraphotobacterium marinum</name>
    <dbReference type="NCBI Taxonomy" id="1755811"/>
    <lineage>
        <taxon>Bacteria</taxon>
        <taxon>Pseudomonadati</taxon>
        <taxon>Pseudomonadota</taxon>
        <taxon>Gammaproteobacteria</taxon>
        <taxon>Vibrionales</taxon>
        <taxon>Vibrionaceae</taxon>
        <taxon>Paraphotobacterium</taxon>
    </lineage>
</organism>
<evidence type="ECO:0000256" key="8">
    <source>
        <dbReference type="ARBA" id="ARBA00022598"/>
    </source>
</evidence>